<dbReference type="PRINTS" id="PR00598">
    <property type="entry name" value="HTHMARR"/>
</dbReference>
<dbReference type="InterPro" id="IPR036388">
    <property type="entry name" value="WH-like_DNA-bd_sf"/>
</dbReference>
<proteinExistence type="predicted"/>
<dbReference type="STRING" id="156980.SAMN04489745_0237"/>
<dbReference type="InterPro" id="IPR023187">
    <property type="entry name" value="Tscrpt_reg_MarR-type_CS"/>
</dbReference>
<name>A0A1H4JLA2_9MICC</name>
<keyword evidence="2 5" id="KW-0238">DNA-binding</keyword>
<reference evidence="5 6" key="1">
    <citation type="submission" date="2016-10" db="EMBL/GenBank/DDBJ databases">
        <authorList>
            <person name="de Groot N.N."/>
        </authorList>
    </citation>
    <scope>NUCLEOTIDE SEQUENCE [LARGE SCALE GENOMIC DNA]</scope>
    <source>
        <strain evidence="5 6">DSM 10495</strain>
    </source>
</reference>
<evidence type="ECO:0000256" key="2">
    <source>
        <dbReference type="ARBA" id="ARBA00023125"/>
    </source>
</evidence>
<dbReference type="Gene3D" id="1.10.10.10">
    <property type="entry name" value="Winged helix-like DNA-binding domain superfamily/Winged helix DNA-binding domain"/>
    <property type="match status" value="1"/>
</dbReference>
<dbReference type="GO" id="GO:0003677">
    <property type="term" value="F:DNA binding"/>
    <property type="evidence" value="ECO:0007669"/>
    <property type="project" value="UniProtKB-KW"/>
</dbReference>
<keyword evidence="3" id="KW-0804">Transcription</keyword>
<dbReference type="InterPro" id="IPR000835">
    <property type="entry name" value="HTH_MarR-typ"/>
</dbReference>
<dbReference type="SMART" id="SM00347">
    <property type="entry name" value="HTH_MARR"/>
    <property type="match status" value="1"/>
</dbReference>
<dbReference type="Proteomes" id="UP000182652">
    <property type="component" value="Unassembled WGS sequence"/>
</dbReference>
<dbReference type="InterPro" id="IPR039422">
    <property type="entry name" value="MarR/SlyA-like"/>
</dbReference>
<organism evidence="5 6">
    <name type="scientific">Arthrobacter woluwensis</name>
    <dbReference type="NCBI Taxonomy" id="156980"/>
    <lineage>
        <taxon>Bacteria</taxon>
        <taxon>Bacillati</taxon>
        <taxon>Actinomycetota</taxon>
        <taxon>Actinomycetes</taxon>
        <taxon>Micrococcales</taxon>
        <taxon>Micrococcaceae</taxon>
        <taxon>Arthrobacter</taxon>
    </lineage>
</organism>
<dbReference type="OrthoDB" id="9815567at2"/>
<protein>
    <submittedName>
        <fullName evidence="5">DNA-binding transcriptional regulator, MarR family</fullName>
    </submittedName>
</protein>
<dbReference type="GO" id="GO:0003700">
    <property type="term" value="F:DNA-binding transcription factor activity"/>
    <property type="evidence" value="ECO:0007669"/>
    <property type="project" value="InterPro"/>
</dbReference>
<keyword evidence="6" id="KW-1185">Reference proteome</keyword>
<evidence type="ECO:0000256" key="1">
    <source>
        <dbReference type="ARBA" id="ARBA00023015"/>
    </source>
</evidence>
<dbReference type="PROSITE" id="PS50995">
    <property type="entry name" value="HTH_MARR_2"/>
    <property type="match status" value="1"/>
</dbReference>
<dbReference type="AlphaFoldDB" id="A0A1H4JLA2"/>
<dbReference type="GO" id="GO:0006950">
    <property type="term" value="P:response to stress"/>
    <property type="evidence" value="ECO:0007669"/>
    <property type="project" value="TreeGrafter"/>
</dbReference>
<dbReference type="PANTHER" id="PTHR33164:SF106">
    <property type="entry name" value="TRANSCRIPTIONAL REGULATORY PROTEIN"/>
    <property type="match status" value="1"/>
</dbReference>
<dbReference type="InterPro" id="IPR036390">
    <property type="entry name" value="WH_DNA-bd_sf"/>
</dbReference>
<evidence type="ECO:0000259" key="4">
    <source>
        <dbReference type="PROSITE" id="PS50995"/>
    </source>
</evidence>
<accession>A0A1H4JLA2</accession>
<dbReference type="PANTHER" id="PTHR33164">
    <property type="entry name" value="TRANSCRIPTIONAL REGULATOR, MARR FAMILY"/>
    <property type="match status" value="1"/>
</dbReference>
<evidence type="ECO:0000256" key="3">
    <source>
        <dbReference type="ARBA" id="ARBA00023163"/>
    </source>
</evidence>
<dbReference type="EMBL" id="FNSN01000003">
    <property type="protein sequence ID" value="SEB46735.1"/>
    <property type="molecule type" value="Genomic_DNA"/>
</dbReference>
<evidence type="ECO:0000313" key="5">
    <source>
        <dbReference type="EMBL" id="SEB46735.1"/>
    </source>
</evidence>
<evidence type="ECO:0000313" key="6">
    <source>
        <dbReference type="Proteomes" id="UP000182652"/>
    </source>
</evidence>
<dbReference type="SUPFAM" id="SSF46785">
    <property type="entry name" value="Winged helix' DNA-binding domain"/>
    <property type="match status" value="1"/>
</dbReference>
<dbReference type="Pfam" id="PF12802">
    <property type="entry name" value="MarR_2"/>
    <property type="match status" value="1"/>
</dbReference>
<sequence length="177" mass="19812">MYRMHPEESAFGVESSPERERLAATPGFEVLFLLQKFTTEAERYSEVVRRHHGLARNDIHAINAVVEADRTGATVTPRDLRRLLILSSAAMTSVLDRLEASGHLQRHPSPVDRRQLVLSSTPSARATGREMFDPMVEHMMPVLGEYSEEQIALFEEMITKLTDAIAAAREEVQAAEG</sequence>
<dbReference type="PROSITE" id="PS01117">
    <property type="entry name" value="HTH_MARR_1"/>
    <property type="match status" value="1"/>
</dbReference>
<feature type="domain" description="HTH marR-type" evidence="4">
    <location>
        <begin position="27"/>
        <end position="163"/>
    </location>
</feature>
<keyword evidence="1" id="KW-0805">Transcription regulation</keyword>
<gene>
    <name evidence="5" type="ORF">SAMN04489745_0237</name>
</gene>